<feature type="coiled-coil region" evidence="2">
    <location>
        <begin position="1138"/>
        <end position="1165"/>
    </location>
</feature>
<keyword evidence="7" id="KW-1185">Reference proteome</keyword>
<feature type="region of interest" description="Disordered" evidence="3">
    <location>
        <begin position="704"/>
        <end position="863"/>
    </location>
</feature>
<evidence type="ECO:0000256" key="3">
    <source>
        <dbReference type="SAM" id="MobiDB-lite"/>
    </source>
</evidence>
<dbReference type="PROSITE" id="PS50330">
    <property type="entry name" value="UIM"/>
    <property type="match status" value="1"/>
</dbReference>
<feature type="compositionally biased region" description="Acidic residues" evidence="3">
    <location>
        <begin position="1249"/>
        <end position="1262"/>
    </location>
</feature>
<evidence type="ECO:0000259" key="4">
    <source>
        <dbReference type="Pfam" id="PF03033"/>
    </source>
</evidence>
<dbReference type="CDD" id="cd03784">
    <property type="entry name" value="GT1_Gtf-like"/>
    <property type="match status" value="1"/>
</dbReference>
<keyword evidence="2" id="KW-0175">Coiled coil</keyword>
<feature type="compositionally biased region" description="Basic and acidic residues" evidence="3">
    <location>
        <begin position="1268"/>
        <end position="1283"/>
    </location>
</feature>
<dbReference type="InterPro" id="IPR050426">
    <property type="entry name" value="Glycosyltransferase_28"/>
</dbReference>
<feature type="region of interest" description="Disordered" evidence="3">
    <location>
        <begin position="1188"/>
        <end position="1292"/>
    </location>
</feature>
<feature type="compositionally biased region" description="Polar residues" evidence="3">
    <location>
        <begin position="834"/>
        <end position="843"/>
    </location>
</feature>
<evidence type="ECO:0000313" key="7">
    <source>
        <dbReference type="Proteomes" id="UP000799424"/>
    </source>
</evidence>
<dbReference type="PANTHER" id="PTHR48050:SF13">
    <property type="entry name" value="STEROL 3-BETA-GLUCOSYLTRANSFERASE UGT80A2"/>
    <property type="match status" value="1"/>
</dbReference>
<dbReference type="InterPro" id="IPR002213">
    <property type="entry name" value="UDP_glucos_trans"/>
</dbReference>
<feature type="compositionally biased region" description="Basic and acidic residues" evidence="3">
    <location>
        <begin position="1239"/>
        <end position="1248"/>
    </location>
</feature>
<reference evidence="6" key="1">
    <citation type="journal article" date="2020" name="Stud. Mycol.">
        <title>101 Dothideomycetes genomes: a test case for predicting lifestyles and emergence of pathogens.</title>
        <authorList>
            <person name="Haridas S."/>
            <person name="Albert R."/>
            <person name="Binder M."/>
            <person name="Bloem J."/>
            <person name="Labutti K."/>
            <person name="Salamov A."/>
            <person name="Andreopoulos B."/>
            <person name="Baker S."/>
            <person name="Barry K."/>
            <person name="Bills G."/>
            <person name="Bluhm B."/>
            <person name="Cannon C."/>
            <person name="Castanera R."/>
            <person name="Culley D."/>
            <person name="Daum C."/>
            <person name="Ezra D."/>
            <person name="Gonzalez J."/>
            <person name="Henrissat B."/>
            <person name="Kuo A."/>
            <person name="Liang C."/>
            <person name="Lipzen A."/>
            <person name="Lutzoni F."/>
            <person name="Magnuson J."/>
            <person name="Mondo S."/>
            <person name="Nolan M."/>
            <person name="Ohm R."/>
            <person name="Pangilinan J."/>
            <person name="Park H.-J."/>
            <person name="Ramirez L."/>
            <person name="Alfaro M."/>
            <person name="Sun H."/>
            <person name="Tritt A."/>
            <person name="Yoshinaga Y."/>
            <person name="Zwiers L.-H."/>
            <person name="Turgeon B."/>
            <person name="Goodwin S."/>
            <person name="Spatafora J."/>
            <person name="Crous P."/>
            <person name="Grigoriev I."/>
        </authorList>
    </citation>
    <scope>NUCLEOTIDE SEQUENCE</scope>
    <source>
        <strain evidence="6">CBS 113818</strain>
    </source>
</reference>
<dbReference type="EMBL" id="MU006240">
    <property type="protein sequence ID" value="KAF2820678.1"/>
    <property type="molecule type" value="Genomic_DNA"/>
</dbReference>
<feature type="domain" description="Erythromycin biosynthesis protein CIII-like C-terminal" evidence="5">
    <location>
        <begin position="489"/>
        <end position="588"/>
    </location>
</feature>
<keyword evidence="1 6" id="KW-0808">Transferase</keyword>
<evidence type="ECO:0000259" key="5">
    <source>
        <dbReference type="Pfam" id="PF06722"/>
    </source>
</evidence>
<dbReference type="GO" id="GO:0005975">
    <property type="term" value="P:carbohydrate metabolic process"/>
    <property type="evidence" value="ECO:0007669"/>
    <property type="project" value="InterPro"/>
</dbReference>
<feature type="region of interest" description="Disordered" evidence="3">
    <location>
        <begin position="1"/>
        <end position="90"/>
    </location>
</feature>
<gene>
    <name evidence="6" type="ORF">CC86DRAFT_374337</name>
</gene>
<feature type="compositionally biased region" description="Basic and acidic residues" evidence="3">
    <location>
        <begin position="1217"/>
        <end position="1232"/>
    </location>
</feature>
<dbReference type="SMART" id="SM00726">
    <property type="entry name" value="UIM"/>
    <property type="match status" value="4"/>
</dbReference>
<name>A0A6A6ZIG9_9PLEO</name>
<organism evidence="6 7">
    <name type="scientific">Ophiobolus disseminans</name>
    <dbReference type="NCBI Taxonomy" id="1469910"/>
    <lineage>
        <taxon>Eukaryota</taxon>
        <taxon>Fungi</taxon>
        <taxon>Dikarya</taxon>
        <taxon>Ascomycota</taxon>
        <taxon>Pezizomycotina</taxon>
        <taxon>Dothideomycetes</taxon>
        <taxon>Pleosporomycetidae</taxon>
        <taxon>Pleosporales</taxon>
        <taxon>Pleosporineae</taxon>
        <taxon>Phaeosphaeriaceae</taxon>
        <taxon>Ophiobolus</taxon>
    </lineage>
</organism>
<feature type="compositionally biased region" description="Polar residues" evidence="3">
    <location>
        <begin position="1126"/>
        <end position="1137"/>
    </location>
</feature>
<feature type="compositionally biased region" description="Polar residues" evidence="3">
    <location>
        <begin position="755"/>
        <end position="785"/>
    </location>
</feature>
<evidence type="ECO:0000256" key="2">
    <source>
        <dbReference type="SAM" id="Coils"/>
    </source>
</evidence>
<dbReference type="FunFam" id="3.40.50.2000:FF:000009">
    <property type="entry name" value="Sterol 3-beta-glucosyltransferase UGT80A2"/>
    <property type="match status" value="1"/>
</dbReference>
<dbReference type="Pfam" id="PF03033">
    <property type="entry name" value="Glyco_transf_28"/>
    <property type="match status" value="1"/>
</dbReference>
<feature type="compositionally biased region" description="Low complexity" evidence="3">
    <location>
        <begin position="35"/>
        <end position="44"/>
    </location>
</feature>
<dbReference type="InterPro" id="IPR010610">
    <property type="entry name" value="EryCIII-like_C"/>
</dbReference>
<feature type="compositionally biased region" description="Polar residues" evidence="3">
    <location>
        <begin position="1"/>
        <end position="11"/>
    </location>
</feature>
<sequence>MSNSHNPAQSNDAPRDAAPPPPEYSTSEQPSVEDASQSQSQSRAQPEHHDTGSSFDYGAHQHGEHETASPDHPPPAYTELPGQLNDENGLGTNAIVAEDGRVNIRIDQKSRALSQLILPQIQRQLTQVQQDPAPPPPYVPEFLGGAPGQSPPPPLNVVIQVVGSRGDVQPFVALGKVLKETYGHRVRLATHETFKDFVIENDLEFFCIGGDPAELMAFMVKNPGLMPGFDTLRSGDIGKRRKGIGEILRGTWRSCIETGNGLGIDPLKQTVEEWMGIEDQLPEQLKKPFVADAIIANPPAFGHIHCAEKLGIPLHMMFTMPWSPTQQFPHPLANIQSSNADASITNYISYIMVDILTWQGLGDVINRFRKDSLHLDPISIIWAPAMLARLKVPFTYCWSPALIPKPQDWNHHISIAGFYFLDLAQNYTPAPDLAAFLDAGEPPVYIGFGSIVVDDPNAMTKMIMEAVKITGKRALVSKGWGGLGADELGIPEGVFMLGNCPHDWLFKRVSAVVHHGGAGTTAAGIAAGRPTVVVPFFGDQPFWGAMVARAGAGPEPVPYKDLTAEKLAESINKALEPESLERAQELCDKIKQENGSQKGAQAFHQMLKYDELRCAVTPSRPAVWRVKRTQTRLSAQAATVLAQEGEINFSELKLYRPREYAIDEGPIDPISGAAGALMGTATQIMMGVADMPIQTLKLLNIHPDSRAGKKGKDKAAGDDSTSTGESAQGGRPPATRTTTNDTNASANSSTSTLTLQQSGRNSDENTAAQSPATPGTPSHRSTFMSQAFAENAGRSRSPSRDNSRNLAPHGCEIVDRLGHRRRASSISAAEMASNARTTSRSNTGATSPAPGAPGPGLAESMESAVDTGKGLARIVGAGFRSPMDFSLSVAKGLHNVPKLYGAEVRQVDKVTDLQSGLRTAAKGFGFGLYDGITGIVTDPYKGAKKEGAVGFVKGVGQGIFSVPFRVLGGAWAVPGYAMKGLYQEMIKSKGKTVQNYIIAARIAQGYDEANGLASRERDDIVSKWKYVKVGMKRKKNIGEDQMESLHSLVLDKRKRRQERWARVNSHFKRPEAQPSFPPALSERSGYQEPPLTHSTSHGSSVASSGPRTIPEGQQPAWRQRPAATFPRTSSAQTTQSHNALEAELIAEEEAELRELEAAIAASISQNSHGDPDEDKLVANAIRASIAELDRTPEGAGAAEEEQALQRAMQASLNEARSNGRSEQEQKQLEETIRQSLLDTSRRRQHGNDSEWDSDADTEDDEEFQRIVAESKELAHLHEQHPEDYQAASGAQESGIMTAIADATGANGPTHPADEDEELKKALELSEKAHQESLEKLEKQKTEEDIVMEYVRKQSLLEEQHRQRVRQGMDTAGESSGGI</sequence>
<dbReference type="InterPro" id="IPR004276">
    <property type="entry name" value="GlycoTrans_28_N"/>
</dbReference>
<feature type="region of interest" description="Disordered" evidence="3">
    <location>
        <begin position="1062"/>
        <end position="1137"/>
    </location>
</feature>
<dbReference type="OrthoDB" id="5835829at2759"/>
<feature type="region of interest" description="Disordered" evidence="3">
    <location>
        <begin position="1356"/>
        <end position="1378"/>
    </location>
</feature>
<evidence type="ECO:0000313" key="6">
    <source>
        <dbReference type="EMBL" id="KAF2820678.1"/>
    </source>
</evidence>
<dbReference type="FunFam" id="3.40.50.2000:FF:000100">
    <property type="entry name" value="Glycosyltransferase family 1 protein"/>
    <property type="match status" value="1"/>
</dbReference>
<accession>A0A6A6ZIG9</accession>
<proteinExistence type="predicted"/>
<feature type="compositionally biased region" description="Low complexity" evidence="3">
    <location>
        <begin position="734"/>
        <end position="754"/>
    </location>
</feature>
<protein>
    <submittedName>
        <fullName evidence="6">UDP-Glycosyltransferase/glycogen phosphorylase</fullName>
    </submittedName>
</protein>
<feature type="domain" description="Glycosyltransferase family 28 N-terminal" evidence="4">
    <location>
        <begin position="157"/>
        <end position="328"/>
    </location>
</feature>
<evidence type="ECO:0000256" key="1">
    <source>
        <dbReference type="ARBA" id="ARBA00022679"/>
    </source>
</evidence>
<dbReference type="Gene3D" id="3.40.50.2000">
    <property type="entry name" value="Glycogen Phosphorylase B"/>
    <property type="match status" value="2"/>
</dbReference>
<dbReference type="Proteomes" id="UP000799424">
    <property type="component" value="Unassembled WGS sequence"/>
</dbReference>
<feature type="compositionally biased region" description="Basic and acidic residues" evidence="3">
    <location>
        <begin position="59"/>
        <end position="69"/>
    </location>
</feature>
<dbReference type="InterPro" id="IPR003903">
    <property type="entry name" value="UIM_dom"/>
</dbReference>
<dbReference type="GO" id="GO:0016906">
    <property type="term" value="F:sterol 3-beta-glucosyltransferase activity"/>
    <property type="evidence" value="ECO:0007669"/>
    <property type="project" value="UniProtKB-ARBA"/>
</dbReference>
<dbReference type="SUPFAM" id="SSF53756">
    <property type="entry name" value="UDP-Glycosyltransferase/glycogen phosphorylase"/>
    <property type="match status" value="1"/>
</dbReference>
<dbReference type="PANTHER" id="PTHR48050">
    <property type="entry name" value="STEROL 3-BETA-GLUCOSYLTRANSFERASE"/>
    <property type="match status" value="1"/>
</dbReference>
<dbReference type="Pfam" id="PF06722">
    <property type="entry name" value="EryCIII-like_C"/>
    <property type="match status" value="1"/>
</dbReference>
<feature type="compositionally biased region" description="Low complexity" evidence="3">
    <location>
        <begin position="1092"/>
        <end position="1105"/>
    </location>
</feature>